<dbReference type="PANTHER" id="PTHR45947">
    <property type="entry name" value="SULFOQUINOVOSYL TRANSFERASE SQD2"/>
    <property type="match status" value="1"/>
</dbReference>
<dbReference type="CDD" id="cd03801">
    <property type="entry name" value="GT4_PimA-like"/>
    <property type="match status" value="1"/>
</dbReference>
<dbReference type="Pfam" id="PF13439">
    <property type="entry name" value="Glyco_transf_4"/>
    <property type="match status" value="1"/>
</dbReference>
<dbReference type="Proteomes" id="UP000783287">
    <property type="component" value="Unassembled WGS sequence"/>
</dbReference>
<dbReference type="InterPro" id="IPR028098">
    <property type="entry name" value="Glyco_trans_4-like_N"/>
</dbReference>
<accession>A0A955L561</accession>
<reference evidence="3" key="1">
    <citation type="submission" date="2020-04" db="EMBL/GenBank/DDBJ databases">
        <authorList>
            <person name="Zhang T."/>
        </authorList>
    </citation>
    <scope>NUCLEOTIDE SEQUENCE</scope>
    <source>
        <strain evidence="3">HKST-UBA14</strain>
    </source>
</reference>
<name>A0A955L561_9BACT</name>
<sequence>MYTAFYYPHVSGLTFYFQRLAEGLAKRGHNVTMLTAKHDRALSSTEIINGVKVVRTPYLFKFNKGLVLPLLALDAWKSIRSADVVHLNLPAFDSPIVALVAKFLRKRIVTTYVCDITLPSFVGSRMLDKFIDLNHKFVLNLSDRLASFTNDFAQHSRVMKSYADHTIEIYPQLDLPVKEKSIPILTKLNAENAVIIGMATRIAAEKGVHLVIEALDHIKTKFPNVKLAIAGSIDAIGEEEYMAKIKNMIKDRDDVFLLGKLELEEMVCFYKNIDVLTVASTNSTEAFGMVQVEAMLHGTPCVASNLPGVRMPVKLTGMGEVAQIGSVEDIAEKIVMVLSNENKYHKTVKQIKDIFDDEQTINKYLDLYEQTSSK</sequence>
<reference evidence="3" key="2">
    <citation type="journal article" date="2021" name="Microbiome">
        <title>Successional dynamics and alternative stable states in a saline activated sludge microbial community over 9 years.</title>
        <authorList>
            <person name="Wang Y."/>
            <person name="Ye J."/>
            <person name="Ju F."/>
            <person name="Liu L."/>
            <person name="Boyd J.A."/>
            <person name="Deng Y."/>
            <person name="Parks D.H."/>
            <person name="Jiang X."/>
            <person name="Yin X."/>
            <person name="Woodcroft B.J."/>
            <person name="Tyson G.W."/>
            <person name="Hugenholtz P."/>
            <person name="Polz M.F."/>
            <person name="Zhang T."/>
        </authorList>
    </citation>
    <scope>NUCLEOTIDE SEQUENCE</scope>
    <source>
        <strain evidence="3">HKST-UBA14</strain>
    </source>
</reference>
<dbReference type="AlphaFoldDB" id="A0A955L561"/>
<feature type="domain" description="Glycosyltransferase subfamily 4-like N-terminal" evidence="2">
    <location>
        <begin position="11"/>
        <end position="112"/>
    </location>
</feature>
<evidence type="ECO:0000259" key="2">
    <source>
        <dbReference type="Pfam" id="PF13439"/>
    </source>
</evidence>
<dbReference type="PANTHER" id="PTHR45947:SF3">
    <property type="entry name" value="SULFOQUINOVOSYL TRANSFERASE SQD2"/>
    <property type="match status" value="1"/>
</dbReference>
<dbReference type="InterPro" id="IPR050194">
    <property type="entry name" value="Glycosyltransferase_grp1"/>
</dbReference>
<gene>
    <name evidence="3" type="ORF">KC909_00645</name>
</gene>
<dbReference type="Pfam" id="PF00534">
    <property type="entry name" value="Glycos_transf_1"/>
    <property type="match status" value="1"/>
</dbReference>
<dbReference type="EMBL" id="JAGQLK010000007">
    <property type="protein sequence ID" value="MCA9382848.1"/>
    <property type="molecule type" value="Genomic_DNA"/>
</dbReference>
<evidence type="ECO:0000313" key="3">
    <source>
        <dbReference type="EMBL" id="MCA9382848.1"/>
    </source>
</evidence>
<comment type="caution">
    <text evidence="3">The sequence shown here is derived from an EMBL/GenBank/DDBJ whole genome shotgun (WGS) entry which is preliminary data.</text>
</comment>
<protein>
    <submittedName>
        <fullName evidence="3">Glycosyltransferase family 4 protein</fullName>
    </submittedName>
</protein>
<evidence type="ECO:0000313" key="4">
    <source>
        <dbReference type="Proteomes" id="UP000783287"/>
    </source>
</evidence>
<evidence type="ECO:0000259" key="1">
    <source>
        <dbReference type="Pfam" id="PF00534"/>
    </source>
</evidence>
<dbReference type="GO" id="GO:0016757">
    <property type="term" value="F:glycosyltransferase activity"/>
    <property type="evidence" value="ECO:0007669"/>
    <property type="project" value="InterPro"/>
</dbReference>
<organism evidence="3 4">
    <name type="scientific">Candidatus Dojkabacteria bacterium</name>
    <dbReference type="NCBI Taxonomy" id="2099670"/>
    <lineage>
        <taxon>Bacteria</taxon>
        <taxon>Candidatus Dojkabacteria</taxon>
    </lineage>
</organism>
<proteinExistence type="predicted"/>
<dbReference type="SUPFAM" id="SSF53756">
    <property type="entry name" value="UDP-Glycosyltransferase/glycogen phosphorylase"/>
    <property type="match status" value="1"/>
</dbReference>
<dbReference type="InterPro" id="IPR001296">
    <property type="entry name" value="Glyco_trans_1"/>
</dbReference>
<dbReference type="Gene3D" id="3.40.50.2000">
    <property type="entry name" value="Glycogen Phosphorylase B"/>
    <property type="match status" value="2"/>
</dbReference>
<feature type="domain" description="Glycosyl transferase family 1" evidence="1">
    <location>
        <begin position="190"/>
        <end position="351"/>
    </location>
</feature>